<evidence type="ECO:0000256" key="5">
    <source>
        <dbReference type="ARBA" id="ARBA00022691"/>
    </source>
</evidence>
<comment type="subcellular location">
    <subcellularLocation>
        <location evidence="6">Cytoplasm</location>
    </subcellularLocation>
</comment>
<dbReference type="EMBL" id="PGFF01000001">
    <property type="protein sequence ID" value="PJJ71416.1"/>
    <property type="molecule type" value="Genomic_DNA"/>
</dbReference>
<protein>
    <recommendedName>
        <fullName evidence="6">Ribosomal RNA small subunit methyltransferase I</fullName>
        <ecNumber evidence="6">2.1.1.198</ecNumber>
    </recommendedName>
    <alternativeName>
        <fullName evidence="6">16S rRNA 2'-O-ribose C1402 methyltransferase</fullName>
    </alternativeName>
    <alternativeName>
        <fullName evidence="6">rRNA (cytidine-2'-O-)-methyltransferase RsmI</fullName>
    </alternativeName>
</protein>
<evidence type="ECO:0000313" key="9">
    <source>
        <dbReference type="EMBL" id="PJJ71416.1"/>
    </source>
</evidence>
<dbReference type="Gene3D" id="3.40.1010.10">
    <property type="entry name" value="Cobalt-precorrin-4 Transmethylase, Domain 1"/>
    <property type="match status" value="1"/>
</dbReference>
<feature type="domain" description="RsmI HTH" evidence="8">
    <location>
        <begin position="267"/>
        <end position="310"/>
    </location>
</feature>
<keyword evidence="3 6" id="KW-0489">Methyltransferase</keyword>
<organism evidence="9 10">
    <name type="scientific">Diaminobutyricimonas aerilata</name>
    <dbReference type="NCBI Taxonomy" id="1162967"/>
    <lineage>
        <taxon>Bacteria</taxon>
        <taxon>Bacillati</taxon>
        <taxon>Actinomycetota</taxon>
        <taxon>Actinomycetes</taxon>
        <taxon>Micrococcales</taxon>
        <taxon>Microbacteriaceae</taxon>
        <taxon>Diaminobutyricimonas</taxon>
    </lineage>
</organism>
<evidence type="ECO:0000256" key="3">
    <source>
        <dbReference type="ARBA" id="ARBA00022603"/>
    </source>
</evidence>
<comment type="function">
    <text evidence="6">Catalyzes the 2'-O-methylation of the ribose of cytidine 1402 (C1402) in 16S rRNA.</text>
</comment>
<dbReference type="PIRSF" id="PIRSF005917">
    <property type="entry name" value="MTase_YraL"/>
    <property type="match status" value="1"/>
</dbReference>
<comment type="similarity">
    <text evidence="6">Belongs to the methyltransferase superfamily. RsmI family.</text>
</comment>
<dbReference type="AlphaFoldDB" id="A0A2M9CHL6"/>
<evidence type="ECO:0000256" key="4">
    <source>
        <dbReference type="ARBA" id="ARBA00022679"/>
    </source>
</evidence>
<dbReference type="CDD" id="cd11648">
    <property type="entry name" value="RsmI"/>
    <property type="match status" value="1"/>
</dbReference>
<dbReference type="GO" id="GO:0070677">
    <property type="term" value="F:rRNA (cytosine-2'-O-)-methyltransferase activity"/>
    <property type="evidence" value="ECO:0007669"/>
    <property type="project" value="UniProtKB-UniRule"/>
</dbReference>
<evidence type="ECO:0000256" key="1">
    <source>
        <dbReference type="ARBA" id="ARBA00022490"/>
    </source>
</evidence>
<reference evidence="9 10" key="1">
    <citation type="submission" date="2017-11" db="EMBL/GenBank/DDBJ databases">
        <title>Genomic Encyclopedia of Archaeal and Bacterial Type Strains, Phase II (KMG-II): From Individual Species to Whole Genera.</title>
        <authorList>
            <person name="Goeker M."/>
        </authorList>
    </citation>
    <scope>NUCLEOTIDE SEQUENCE [LARGE SCALE GENOMIC DNA]</scope>
    <source>
        <strain evidence="9 10">DSM 27393</strain>
    </source>
</reference>
<feature type="domain" description="Tetrapyrrole methylase" evidence="7">
    <location>
        <begin position="44"/>
        <end position="242"/>
    </location>
</feature>
<comment type="caution">
    <text evidence="9">The sequence shown here is derived from an EMBL/GenBank/DDBJ whole genome shotgun (WGS) entry which is preliminary data.</text>
</comment>
<proteinExistence type="inferred from homology"/>
<dbReference type="InterPro" id="IPR053910">
    <property type="entry name" value="RsmI_HTH"/>
</dbReference>
<dbReference type="NCBIfam" id="TIGR00096">
    <property type="entry name" value="16S rRNA (cytidine(1402)-2'-O)-methyltransferase"/>
    <property type="match status" value="1"/>
</dbReference>
<comment type="catalytic activity">
    <reaction evidence="6">
        <text>cytidine(1402) in 16S rRNA + S-adenosyl-L-methionine = 2'-O-methylcytidine(1402) in 16S rRNA + S-adenosyl-L-homocysteine + H(+)</text>
        <dbReference type="Rhea" id="RHEA:42924"/>
        <dbReference type="Rhea" id="RHEA-COMP:10285"/>
        <dbReference type="Rhea" id="RHEA-COMP:10286"/>
        <dbReference type="ChEBI" id="CHEBI:15378"/>
        <dbReference type="ChEBI" id="CHEBI:57856"/>
        <dbReference type="ChEBI" id="CHEBI:59789"/>
        <dbReference type="ChEBI" id="CHEBI:74495"/>
        <dbReference type="ChEBI" id="CHEBI:82748"/>
        <dbReference type="EC" id="2.1.1.198"/>
    </reaction>
</comment>
<dbReference type="InterPro" id="IPR035996">
    <property type="entry name" value="4pyrrol_Methylase_sf"/>
</dbReference>
<keyword evidence="4 6" id="KW-0808">Transferase</keyword>
<dbReference type="InterPro" id="IPR014776">
    <property type="entry name" value="4pyrrole_Mease_sub2"/>
</dbReference>
<gene>
    <name evidence="6" type="primary">rsmI</name>
    <name evidence="9" type="ORF">CLV46_0962</name>
</gene>
<keyword evidence="10" id="KW-1185">Reference proteome</keyword>
<dbReference type="HAMAP" id="MF_01877">
    <property type="entry name" value="16SrRNA_methyltr_I"/>
    <property type="match status" value="1"/>
</dbReference>
<keyword evidence="2 6" id="KW-0698">rRNA processing</keyword>
<dbReference type="Proteomes" id="UP000228758">
    <property type="component" value="Unassembled WGS sequence"/>
</dbReference>
<evidence type="ECO:0000313" key="10">
    <source>
        <dbReference type="Proteomes" id="UP000228758"/>
    </source>
</evidence>
<dbReference type="Pfam" id="PF23016">
    <property type="entry name" value="RsmI_C"/>
    <property type="match status" value="1"/>
</dbReference>
<sequence>MGRARAGDDGVRGSSANAHDVEKPVALALSGVAPSCIGDDGEVIILAATPIGNLGDASRRLVEALENAETIAAEDTRTAIHLMRALGVENRPRLIPLHEHNETARAAELVEAARDSDLLVLTDAGMPTVSDPGFPLVAAAAEAGVTVTALPGPSAVLTALAVSGLPTDRFAFEGFVPRKGRASYFDALATERRTLVFFESPNRIGDTLAELAASFGPDRRVAVCRELTKLHEEVVRGTAAEVAERFADGARGEIVLVVEGAGAVTTDPADAVERVLGLVAGGARLKEAAADVAAETGLGRRDLYEAALAARRSR</sequence>
<keyword evidence="5 6" id="KW-0949">S-adenosyl-L-methionine</keyword>
<dbReference type="InterPro" id="IPR000878">
    <property type="entry name" value="4pyrrol_Mease"/>
</dbReference>
<dbReference type="InterPro" id="IPR014777">
    <property type="entry name" value="4pyrrole_Mease_sub1"/>
</dbReference>
<dbReference type="Gene3D" id="3.30.950.10">
    <property type="entry name" value="Methyltransferase, Cobalt-precorrin-4 Transmethylase, Domain 2"/>
    <property type="match status" value="1"/>
</dbReference>
<evidence type="ECO:0000259" key="7">
    <source>
        <dbReference type="Pfam" id="PF00590"/>
    </source>
</evidence>
<dbReference type="EC" id="2.1.1.198" evidence="6"/>
<dbReference type="InterPro" id="IPR008189">
    <property type="entry name" value="rRNA_ssu_MeTfrase_I"/>
</dbReference>
<dbReference type="GO" id="GO:0005737">
    <property type="term" value="C:cytoplasm"/>
    <property type="evidence" value="ECO:0007669"/>
    <property type="project" value="UniProtKB-SubCell"/>
</dbReference>
<name>A0A2M9CHL6_9MICO</name>
<evidence type="ECO:0000259" key="8">
    <source>
        <dbReference type="Pfam" id="PF23016"/>
    </source>
</evidence>
<dbReference type="PANTHER" id="PTHR46111">
    <property type="entry name" value="RIBOSOMAL RNA SMALL SUBUNIT METHYLTRANSFERASE I"/>
    <property type="match status" value="1"/>
</dbReference>
<dbReference type="FunFam" id="3.30.950.10:FF:000002">
    <property type="entry name" value="Ribosomal RNA small subunit methyltransferase I"/>
    <property type="match status" value="1"/>
</dbReference>
<dbReference type="Pfam" id="PF00590">
    <property type="entry name" value="TP_methylase"/>
    <property type="match status" value="1"/>
</dbReference>
<keyword evidence="1 6" id="KW-0963">Cytoplasm</keyword>
<evidence type="ECO:0000256" key="6">
    <source>
        <dbReference type="HAMAP-Rule" id="MF_01877"/>
    </source>
</evidence>
<accession>A0A2M9CHL6</accession>
<evidence type="ECO:0000256" key="2">
    <source>
        <dbReference type="ARBA" id="ARBA00022552"/>
    </source>
</evidence>
<dbReference type="PANTHER" id="PTHR46111:SF1">
    <property type="entry name" value="RIBOSOMAL RNA SMALL SUBUNIT METHYLTRANSFERASE I"/>
    <property type="match status" value="1"/>
</dbReference>
<dbReference type="SUPFAM" id="SSF53790">
    <property type="entry name" value="Tetrapyrrole methylase"/>
    <property type="match status" value="1"/>
</dbReference>